<comment type="caution">
    <text evidence="1">The sequence shown here is derived from an EMBL/GenBank/DDBJ whole genome shotgun (WGS) entry which is preliminary data.</text>
</comment>
<dbReference type="EMBL" id="JANBPG010000224">
    <property type="protein sequence ID" value="KAJ1898606.1"/>
    <property type="molecule type" value="Genomic_DNA"/>
</dbReference>
<evidence type="ECO:0000313" key="2">
    <source>
        <dbReference type="Proteomes" id="UP001150581"/>
    </source>
</evidence>
<organism evidence="1 2">
    <name type="scientific">Kickxella alabastrina</name>
    <dbReference type="NCBI Taxonomy" id="61397"/>
    <lineage>
        <taxon>Eukaryota</taxon>
        <taxon>Fungi</taxon>
        <taxon>Fungi incertae sedis</taxon>
        <taxon>Zoopagomycota</taxon>
        <taxon>Kickxellomycotina</taxon>
        <taxon>Kickxellomycetes</taxon>
        <taxon>Kickxellales</taxon>
        <taxon>Kickxellaceae</taxon>
        <taxon>Kickxella</taxon>
    </lineage>
</organism>
<proteinExistence type="predicted"/>
<keyword evidence="2" id="KW-1185">Reference proteome</keyword>
<protein>
    <submittedName>
        <fullName evidence="1">Uncharacterized protein</fullName>
    </submittedName>
</protein>
<reference evidence="1" key="1">
    <citation type="submission" date="2022-07" db="EMBL/GenBank/DDBJ databases">
        <title>Phylogenomic reconstructions and comparative analyses of Kickxellomycotina fungi.</title>
        <authorList>
            <person name="Reynolds N.K."/>
            <person name="Stajich J.E."/>
            <person name="Barry K."/>
            <person name="Grigoriev I.V."/>
            <person name="Crous P."/>
            <person name="Smith M.E."/>
        </authorList>
    </citation>
    <scope>NUCLEOTIDE SEQUENCE</scope>
    <source>
        <strain evidence="1">Benny 63K</strain>
    </source>
</reference>
<accession>A0ACC1IPV4</accession>
<name>A0ACC1IPV4_9FUNG</name>
<sequence length="130" mass="14663">MSSNTQKNTVALLRSLKIKTGSVKRLVKDRTVYLDEVIHQQKRIEILRTQDVHEADIRKQNEVLEETVQMIPHMERRIKDAMEDLENLVLSVESELGSTQEFADARATVADARLVVAPAPALVGRSGDEE</sequence>
<evidence type="ECO:0000313" key="1">
    <source>
        <dbReference type="EMBL" id="KAJ1898606.1"/>
    </source>
</evidence>
<gene>
    <name evidence="1" type="ORF">LPJ66_002645</name>
</gene>
<dbReference type="Proteomes" id="UP001150581">
    <property type="component" value="Unassembled WGS sequence"/>
</dbReference>